<organism evidence="1 2">
    <name type="scientific">Rhabditophanes sp. KR3021</name>
    <dbReference type="NCBI Taxonomy" id="114890"/>
    <lineage>
        <taxon>Eukaryota</taxon>
        <taxon>Metazoa</taxon>
        <taxon>Ecdysozoa</taxon>
        <taxon>Nematoda</taxon>
        <taxon>Chromadorea</taxon>
        <taxon>Rhabditida</taxon>
        <taxon>Tylenchina</taxon>
        <taxon>Panagrolaimomorpha</taxon>
        <taxon>Strongyloidoidea</taxon>
        <taxon>Alloionematidae</taxon>
        <taxon>Rhabditophanes</taxon>
    </lineage>
</organism>
<reference evidence="2" key="1">
    <citation type="submission" date="2016-11" db="UniProtKB">
        <authorList>
            <consortium name="WormBaseParasite"/>
        </authorList>
    </citation>
    <scope>IDENTIFICATION</scope>
    <source>
        <strain evidence="2">KR3021</strain>
    </source>
</reference>
<accession>A0AC35TJW0</accession>
<evidence type="ECO:0000313" key="1">
    <source>
        <dbReference type="Proteomes" id="UP000095286"/>
    </source>
</evidence>
<proteinExistence type="predicted"/>
<dbReference type="WBParaSite" id="RSKR_0000146400.1">
    <property type="protein sequence ID" value="RSKR_0000146400.1"/>
    <property type="gene ID" value="RSKR_0000146400"/>
</dbReference>
<protein>
    <submittedName>
        <fullName evidence="2">Saposin B-type domain-containing protein</fullName>
    </submittedName>
</protein>
<dbReference type="Proteomes" id="UP000095286">
    <property type="component" value="Unplaced"/>
</dbReference>
<sequence length="348" mass="38843">MIEQRSASEIVKRKERIDNLLQNPTPLMQIVTEGEDAAQPDPDCPAPSPTIFPDSKPTSLGGNFAEFIIPEHFKLPYFELLKEAIQNEEKICNGPKFTGFDSVTDEQLRGLLALFAVNHADHLCPICSSVVSHLHKNLLDPNILNFDSEHEYKIAKMIYQYIPDVESICSVLLPGCHEDYEMKVKNGTRASKCLECTVCMTGSTVLEHTIFLNQPLIDNVHHFLNLTIFKELCAEMCHLPPNSIFPNGIPYQKCRGALSNFYTFVMSAARNILIPNNICALELGMCEVGATPNVLSCLTDICLDKVPHALEFICSIIPADPTEAAYFIGLKRRPDHEATSQQNSHTEL</sequence>
<evidence type="ECO:0000313" key="2">
    <source>
        <dbReference type="WBParaSite" id="RSKR_0000146400.1"/>
    </source>
</evidence>
<name>A0AC35TJW0_9BILA</name>